<dbReference type="OrthoDB" id="5173551at2"/>
<accession>A0A193LE61</accession>
<dbReference type="PANTHER" id="PTHR34512">
    <property type="entry name" value="CELL SURFACE PROTEIN"/>
    <property type="match status" value="1"/>
</dbReference>
<proteinExistence type="inferred from homology"/>
<comment type="subunit">
    <text evidence="4">Part of the Bam complex.</text>
</comment>
<keyword evidence="4" id="KW-0449">Lipoprotein</keyword>
<comment type="similarity">
    <text evidence="4">Belongs to the BamB family.</text>
</comment>
<evidence type="ECO:0000259" key="6">
    <source>
        <dbReference type="Pfam" id="PF13360"/>
    </source>
</evidence>
<evidence type="ECO:0000313" key="8">
    <source>
        <dbReference type="Proteomes" id="UP000092695"/>
    </source>
</evidence>
<feature type="signal peptide" evidence="5">
    <location>
        <begin position="1"/>
        <end position="24"/>
    </location>
</feature>
<dbReference type="InterPro" id="IPR018391">
    <property type="entry name" value="PQQ_b-propeller_rpt"/>
</dbReference>
<sequence length="396" mass="41532">MSKLGRISALFAVSVLLSACSLFGGGKDKELQPAELLEFDETLQVRKVWDAKVGGGSEALRLALQPAGDGSRIYAASYDGNITAFDPASGKRVWRVDSKLPLSAGPAVGSNLVIVGGSGGELICLSATDGTERWRIKLSGEVLATPVIKDDSVAVYTIDGTLRVLSTFDGAERWSLDQSLPPLTLRGSAAPVIVGTTVIAGFDNGRLVASNLLTGNGEWEAVLSPPSGRSDLERLADIDGNITAVGQDIYASGYNGRLASLAAESGQVLWAREISTYTGVSADWNNLYVAVDTGEIVALGRRNGSEVWRNDALLRREPTLPVPFDTAVVVGDFDGYVHFFSNLDGEPVARKRVGKGMVSGAPVVIGGTLYVQSESGVLAAFAVPDRDTKAVSGGTD</sequence>
<comment type="function">
    <text evidence="4">Part of the outer membrane protein assembly complex, which is involved in assembly and insertion of beta-barrel proteins into the outer membrane.</text>
</comment>
<dbReference type="InterPro" id="IPR002372">
    <property type="entry name" value="PQQ_rpt_dom"/>
</dbReference>
<dbReference type="EMBL" id="CP016268">
    <property type="protein sequence ID" value="ANO50815.1"/>
    <property type="molecule type" value="Genomic_DNA"/>
</dbReference>
<name>A0A193LE61_9GAMM</name>
<keyword evidence="8" id="KW-1185">Reference proteome</keyword>
<dbReference type="SUPFAM" id="SSF50998">
    <property type="entry name" value="Quinoprotein alcohol dehydrogenase-like"/>
    <property type="match status" value="1"/>
</dbReference>
<dbReference type="NCBIfam" id="TIGR03300">
    <property type="entry name" value="assembly_YfgL"/>
    <property type="match status" value="1"/>
</dbReference>
<evidence type="ECO:0000256" key="2">
    <source>
        <dbReference type="ARBA" id="ARBA00023136"/>
    </source>
</evidence>
<dbReference type="PROSITE" id="PS51257">
    <property type="entry name" value="PROKAR_LIPOPROTEIN"/>
    <property type="match status" value="1"/>
</dbReference>
<keyword evidence="4" id="KW-0564">Palmitate</keyword>
<evidence type="ECO:0000256" key="5">
    <source>
        <dbReference type="SAM" id="SignalP"/>
    </source>
</evidence>
<dbReference type="AlphaFoldDB" id="A0A193LE61"/>
<dbReference type="KEGG" id="woc:BA177_05990"/>
<dbReference type="InterPro" id="IPR011047">
    <property type="entry name" value="Quinoprotein_ADH-like_sf"/>
</dbReference>
<dbReference type="PANTHER" id="PTHR34512:SF30">
    <property type="entry name" value="OUTER MEMBRANE PROTEIN ASSEMBLY FACTOR BAMB"/>
    <property type="match status" value="1"/>
</dbReference>
<evidence type="ECO:0000256" key="4">
    <source>
        <dbReference type="HAMAP-Rule" id="MF_00923"/>
    </source>
</evidence>
<gene>
    <name evidence="4" type="primary">bamB</name>
    <name evidence="7" type="ORF">BA177_05990</name>
</gene>
<keyword evidence="1 4" id="KW-0732">Signal</keyword>
<feature type="chain" id="PRO_5009002601" description="Outer membrane protein assembly factor BamB" evidence="5">
    <location>
        <begin position="25"/>
        <end position="396"/>
    </location>
</feature>
<keyword evidence="3 4" id="KW-0998">Cell outer membrane</keyword>
<reference evidence="7 8" key="1">
    <citation type="submission" date="2016-06" db="EMBL/GenBank/DDBJ databases">
        <title>Complete genome sequence of a deep-branching marine Gamma Proteobacterium Woeseia oceani type strain XK5.</title>
        <authorList>
            <person name="Mu D."/>
            <person name="Du Z."/>
        </authorList>
    </citation>
    <scope>NUCLEOTIDE SEQUENCE [LARGE SCALE GENOMIC DNA]</scope>
    <source>
        <strain evidence="7 8">XK5</strain>
    </source>
</reference>
<comment type="subcellular location">
    <subcellularLocation>
        <location evidence="4">Cell outer membrane</location>
        <topology evidence="4">Lipid-anchor</topology>
    </subcellularLocation>
</comment>
<feature type="domain" description="Pyrrolo-quinoline quinone repeat" evidence="6">
    <location>
        <begin position="79"/>
        <end position="310"/>
    </location>
</feature>
<evidence type="ECO:0000313" key="7">
    <source>
        <dbReference type="EMBL" id="ANO50815.1"/>
    </source>
</evidence>
<dbReference type="GO" id="GO:0051205">
    <property type="term" value="P:protein insertion into membrane"/>
    <property type="evidence" value="ECO:0007669"/>
    <property type="project" value="UniProtKB-UniRule"/>
</dbReference>
<dbReference type="RefSeq" id="WP_068614157.1">
    <property type="nucleotide sequence ID" value="NZ_CP016268.1"/>
</dbReference>
<dbReference type="GO" id="GO:0009279">
    <property type="term" value="C:cell outer membrane"/>
    <property type="evidence" value="ECO:0007669"/>
    <property type="project" value="UniProtKB-SubCell"/>
</dbReference>
<dbReference type="InterPro" id="IPR017687">
    <property type="entry name" value="BamB"/>
</dbReference>
<dbReference type="GO" id="GO:0043165">
    <property type="term" value="P:Gram-negative-bacterium-type cell outer membrane assembly"/>
    <property type="evidence" value="ECO:0007669"/>
    <property type="project" value="UniProtKB-UniRule"/>
</dbReference>
<dbReference type="HAMAP" id="MF_00923">
    <property type="entry name" value="OM_assembly_BamB"/>
    <property type="match status" value="1"/>
</dbReference>
<evidence type="ECO:0000256" key="1">
    <source>
        <dbReference type="ARBA" id="ARBA00022729"/>
    </source>
</evidence>
<dbReference type="STRING" id="1548547.BA177_05990"/>
<protein>
    <recommendedName>
        <fullName evidence="4">Outer membrane protein assembly factor BamB</fullName>
    </recommendedName>
</protein>
<dbReference type="SMART" id="SM00564">
    <property type="entry name" value="PQQ"/>
    <property type="match status" value="7"/>
</dbReference>
<dbReference type="Gene3D" id="2.130.10.10">
    <property type="entry name" value="YVTN repeat-like/Quinoprotein amine dehydrogenase"/>
    <property type="match status" value="1"/>
</dbReference>
<dbReference type="Pfam" id="PF13360">
    <property type="entry name" value="PQQ_2"/>
    <property type="match status" value="1"/>
</dbReference>
<dbReference type="InterPro" id="IPR015943">
    <property type="entry name" value="WD40/YVTN_repeat-like_dom_sf"/>
</dbReference>
<keyword evidence="2 4" id="KW-0472">Membrane</keyword>
<organism evidence="7 8">
    <name type="scientific">Woeseia oceani</name>
    <dbReference type="NCBI Taxonomy" id="1548547"/>
    <lineage>
        <taxon>Bacteria</taxon>
        <taxon>Pseudomonadati</taxon>
        <taxon>Pseudomonadota</taxon>
        <taxon>Gammaproteobacteria</taxon>
        <taxon>Woeseiales</taxon>
        <taxon>Woeseiaceae</taxon>
        <taxon>Woeseia</taxon>
    </lineage>
</organism>
<evidence type="ECO:0000256" key="3">
    <source>
        <dbReference type="ARBA" id="ARBA00023237"/>
    </source>
</evidence>
<dbReference type="Proteomes" id="UP000092695">
    <property type="component" value="Chromosome"/>
</dbReference>